<proteinExistence type="inferred from homology"/>
<dbReference type="Pfam" id="PF02630">
    <property type="entry name" value="SCO1-SenC"/>
    <property type="match status" value="1"/>
</dbReference>
<evidence type="ECO:0000256" key="7">
    <source>
        <dbReference type="ARBA" id="ARBA00023004"/>
    </source>
</evidence>
<dbReference type="InterPro" id="IPR013766">
    <property type="entry name" value="Thioredoxin_domain"/>
</dbReference>
<accession>A0ABR9CV28</accession>
<dbReference type="InterPro" id="IPR051395">
    <property type="entry name" value="Cytochrome_c_Peroxidase/MauG"/>
</dbReference>
<evidence type="ECO:0000256" key="1">
    <source>
        <dbReference type="ARBA" id="ARBA00004196"/>
    </source>
</evidence>
<evidence type="ECO:0000256" key="5">
    <source>
        <dbReference type="ARBA" id="ARBA00022729"/>
    </source>
</evidence>
<organism evidence="13 14">
    <name type="scientific">Methylomonas albis</name>
    <dbReference type="NCBI Taxonomy" id="1854563"/>
    <lineage>
        <taxon>Bacteria</taxon>
        <taxon>Pseudomonadati</taxon>
        <taxon>Pseudomonadota</taxon>
        <taxon>Gammaproteobacteria</taxon>
        <taxon>Methylococcales</taxon>
        <taxon>Methylococcaceae</taxon>
        <taxon>Methylomonas</taxon>
    </lineage>
</organism>
<feature type="domain" description="Cytochrome c" evidence="11">
    <location>
        <begin position="446"/>
        <end position="605"/>
    </location>
</feature>
<feature type="chain" id="PRO_5045715426" evidence="10">
    <location>
        <begin position="21"/>
        <end position="638"/>
    </location>
</feature>
<keyword evidence="14" id="KW-1185">Reference proteome</keyword>
<evidence type="ECO:0000313" key="14">
    <source>
        <dbReference type="Proteomes" id="UP000652176"/>
    </source>
</evidence>
<name>A0ABR9CV28_9GAMM</name>
<dbReference type="RefSeq" id="WP_192377142.1">
    <property type="nucleotide sequence ID" value="NZ_CAJHIV010000001.1"/>
</dbReference>
<protein>
    <submittedName>
        <fullName evidence="13">SCO family protein</fullName>
    </submittedName>
</protein>
<keyword evidence="4 9" id="KW-0479">Metal-binding</keyword>
<dbReference type="InterPro" id="IPR036249">
    <property type="entry name" value="Thioredoxin-like_sf"/>
</dbReference>
<dbReference type="CDD" id="cd02968">
    <property type="entry name" value="SCO"/>
    <property type="match status" value="1"/>
</dbReference>
<feature type="signal peptide" evidence="10">
    <location>
        <begin position="1"/>
        <end position="20"/>
    </location>
</feature>
<dbReference type="InterPro" id="IPR009056">
    <property type="entry name" value="Cyt_c-like_dom"/>
</dbReference>
<dbReference type="EMBL" id="JACXSS010000001">
    <property type="protein sequence ID" value="MBD9354695.1"/>
    <property type="molecule type" value="Genomic_DNA"/>
</dbReference>
<dbReference type="Gene3D" id="1.10.760.10">
    <property type="entry name" value="Cytochrome c-like domain"/>
    <property type="match status" value="2"/>
</dbReference>
<dbReference type="SUPFAM" id="SSF46626">
    <property type="entry name" value="Cytochrome c"/>
    <property type="match status" value="2"/>
</dbReference>
<dbReference type="SUPFAM" id="SSF52833">
    <property type="entry name" value="Thioredoxin-like"/>
    <property type="match status" value="1"/>
</dbReference>
<keyword evidence="8" id="KW-0186">Copper</keyword>
<dbReference type="Proteomes" id="UP000652176">
    <property type="component" value="Unassembled WGS sequence"/>
</dbReference>
<dbReference type="PROSITE" id="PS51352">
    <property type="entry name" value="THIOREDOXIN_2"/>
    <property type="match status" value="1"/>
</dbReference>
<dbReference type="Pfam" id="PF21419">
    <property type="entry name" value="RoxA-like_Cyt-c"/>
    <property type="match status" value="1"/>
</dbReference>
<dbReference type="PANTHER" id="PTHR30600">
    <property type="entry name" value="CYTOCHROME C PEROXIDASE-RELATED"/>
    <property type="match status" value="1"/>
</dbReference>
<keyword evidence="6" id="KW-0560">Oxidoreductase</keyword>
<evidence type="ECO:0000259" key="12">
    <source>
        <dbReference type="PROSITE" id="PS51352"/>
    </source>
</evidence>
<dbReference type="Pfam" id="PF03150">
    <property type="entry name" value="CCP_MauG"/>
    <property type="match status" value="1"/>
</dbReference>
<dbReference type="Gene3D" id="3.40.30.10">
    <property type="entry name" value="Glutaredoxin"/>
    <property type="match status" value="1"/>
</dbReference>
<evidence type="ECO:0000256" key="6">
    <source>
        <dbReference type="ARBA" id="ARBA00023002"/>
    </source>
</evidence>
<dbReference type="InterPro" id="IPR003782">
    <property type="entry name" value="SCO1/SenC"/>
</dbReference>
<dbReference type="InterPro" id="IPR036909">
    <property type="entry name" value="Cyt_c-like_dom_sf"/>
</dbReference>
<comment type="subcellular location">
    <subcellularLocation>
        <location evidence="1">Cell envelope</location>
    </subcellularLocation>
</comment>
<comment type="similarity">
    <text evidence="2">Belongs to the SCO1/2 family.</text>
</comment>
<comment type="caution">
    <text evidence="13">The sequence shown here is derived from an EMBL/GenBank/DDBJ whole genome shotgun (WGS) entry which is preliminary data.</text>
</comment>
<keyword evidence="3 9" id="KW-0349">Heme</keyword>
<sequence>MGTIALLCFLFNLVTPLSQAQETKPLAPGYTALPFEPAKPGTYTLPVITKAADGQVITSNNQPKNLHDLMGDKLVLLSFIYAACSDVNGCPLATQVLHKISRQLQKQPELADKLRLLTLSFNPAQDTPEMMRHYGEGFKTGDFDWQFLTTKDEASLQPILGGYQQNVQKVYDDKGQFTGTFSHLLRVYLIDKDKNVRNIYSVDFLHADTLINDVKTLLADAKPEVAPGLVQAEMLFQPGDNKQNYQQTDYQTRSLALAQRRGIPAKLIEFAQKPPLGLPKLPVPKDNPLTNAKIELGRKLFFDRRLSLNNTFSCAICHIPEQGFSNNEMTSAVGIEGRSVRRNSPSLYNVGYAQLLFHDGRENSLEQQAWGPLLAHNEMANPSIGYVVDKLKVSADYRGLFEKAFNKGPTMETIGQALASYQRALNAADSPFDRWYFGKQKSALSEAAQRGFSLFTGKATCSACHTLDDKSALFTDQKRHNTGIGYAESMQKSPEQQKVQVAPGVFVDVNSANLKGLNAEKPGDLGYYEISQNPADRWAYKTPSLRNVALSAPYMHNGSLPTLAEVVKFYNQGGAVNENLSPLLKPLGLSDRESADLVAFLTALTGGNVSTLISDAFAAPVGDSGTMALPMSRASKGR</sequence>
<reference evidence="13 14" key="1">
    <citation type="submission" date="2020-09" db="EMBL/GenBank/DDBJ databases">
        <title>Methylomonas albis sp. nov. and Methylomonas fluvii sp. nov.: Two cold-adapted methanotrophs from the River Elbe and an amended description of Methylovulum psychrotolerans strain Eb1.</title>
        <authorList>
            <person name="Bussmann I.K."/>
            <person name="Klings K.-W."/>
            <person name="Warnstedt J."/>
            <person name="Hoppert M."/>
            <person name="Saborowski A."/>
            <person name="Horn F."/>
            <person name="Liebner S."/>
        </authorList>
    </citation>
    <scope>NUCLEOTIDE SEQUENCE [LARGE SCALE GENOMIC DNA]</scope>
    <source>
        <strain evidence="13 14">EbA</strain>
    </source>
</reference>
<evidence type="ECO:0000256" key="10">
    <source>
        <dbReference type="SAM" id="SignalP"/>
    </source>
</evidence>
<feature type="domain" description="Thioredoxin" evidence="12">
    <location>
        <begin position="45"/>
        <end position="219"/>
    </location>
</feature>
<dbReference type="PANTHER" id="PTHR30600:SF10">
    <property type="entry name" value="BLL6722 PROTEIN"/>
    <property type="match status" value="1"/>
</dbReference>
<evidence type="ECO:0000256" key="4">
    <source>
        <dbReference type="ARBA" id="ARBA00022723"/>
    </source>
</evidence>
<dbReference type="InterPro" id="IPR004852">
    <property type="entry name" value="Di-haem_cyt_c_peroxidsae"/>
</dbReference>
<dbReference type="PROSITE" id="PS51007">
    <property type="entry name" value="CYTC"/>
    <property type="match status" value="1"/>
</dbReference>
<evidence type="ECO:0000256" key="3">
    <source>
        <dbReference type="ARBA" id="ARBA00022617"/>
    </source>
</evidence>
<evidence type="ECO:0000259" key="11">
    <source>
        <dbReference type="PROSITE" id="PS51007"/>
    </source>
</evidence>
<evidence type="ECO:0000256" key="9">
    <source>
        <dbReference type="PROSITE-ProRule" id="PRU00433"/>
    </source>
</evidence>
<evidence type="ECO:0000256" key="2">
    <source>
        <dbReference type="ARBA" id="ARBA00010996"/>
    </source>
</evidence>
<evidence type="ECO:0000313" key="13">
    <source>
        <dbReference type="EMBL" id="MBD9354695.1"/>
    </source>
</evidence>
<evidence type="ECO:0000256" key="8">
    <source>
        <dbReference type="ARBA" id="ARBA00023008"/>
    </source>
</evidence>
<keyword evidence="7 9" id="KW-0408">Iron</keyword>
<keyword evidence="5 10" id="KW-0732">Signal</keyword>
<gene>
    <name evidence="13" type="ORF">IE877_02145</name>
</gene>